<evidence type="ECO:0000313" key="1">
    <source>
        <dbReference type="EMBL" id="GCB60136.1"/>
    </source>
</evidence>
<evidence type="ECO:0000313" key="2">
    <source>
        <dbReference type="Proteomes" id="UP000288216"/>
    </source>
</evidence>
<accession>A0A401NH23</accession>
<dbReference type="Proteomes" id="UP000288216">
    <property type="component" value="Unassembled WGS sequence"/>
</dbReference>
<name>A0A401NH23_SCYTO</name>
<protein>
    <submittedName>
        <fullName evidence="1">Uncharacterized protein</fullName>
    </submittedName>
</protein>
<organism evidence="1 2">
    <name type="scientific">Scyliorhinus torazame</name>
    <name type="common">Cloudy catshark</name>
    <name type="synonym">Catulus torazame</name>
    <dbReference type="NCBI Taxonomy" id="75743"/>
    <lineage>
        <taxon>Eukaryota</taxon>
        <taxon>Metazoa</taxon>
        <taxon>Chordata</taxon>
        <taxon>Craniata</taxon>
        <taxon>Vertebrata</taxon>
        <taxon>Chondrichthyes</taxon>
        <taxon>Elasmobranchii</taxon>
        <taxon>Galeomorphii</taxon>
        <taxon>Galeoidea</taxon>
        <taxon>Carcharhiniformes</taxon>
        <taxon>Scyliorhinidae</taxon>
        <taxon>Scyliorhinus</taxon>
    </lineage>
</organism>
<comment type="caution">
    <text evidence="1">The sequence shown here is derived from an EMBL/GenBank/DDBJ whole genome shotgun (WGS) entry which is preliminary data.</text>
</comment>
<dbReference type="AlphaFoldDB" id="A0A401NH23"/>
<reference evidence="1 2" key="1">
    <citation type="journal article" date="2018" name="Nat. Ecol. Evol.">
        <title>Shark genomes provide insights into elasmobranch evolution and the origin of vertebrates.</title>
        <authorList>
            <person name="Hara Y"/>
            <person name="Yamaguchi K"/>
            <person name="Onimaru K"/>
            <person name="Kadota M"/>
            <person name="Koyanagi M"/>
            <person name="Keeley SD"/>
            <person name="Tatsumi K"/>
            <person name="Tanaka K"/>
            <person name="Motone F"/>
            <person name="Kageyama Y"/>
            <person name="Nozu R"/>
            <person name="Adachi N"/>
            <person name="Nishimura O"/>
            <person name="Nakagawa R"/>
            <person name="Tanegashima C"/>
            <person name="Kiyatake I"/>
            <person name="Matsumoto R"/>
            <person name="Murakumo K"/>
            <person name="Nishida K"/>
            <person name="Terakita A"/>
            <person name="Kuratani S"/>
            <person name="Sato K"/>
            <person name="Hyodo S Kuraku.S."/>
        </authorList>
    </citation>
    <scope>NUCLEOTIDE SEQUENCE [LARGE SCALE GENOMIC DNA]</scope>
</reference>
<gene>
    <name evidence="1" type="ORF">scyTo_0014114</name>
</gene>
<keyword evidence="2" id="KW-1185">Reference proteome</keyword>
<sequence>MLRLILTSIAEGSKYFLPSNNYNKMEISLHWLLYPITFPVLAAHDTIKKVESATLERHQDAIRQRLRLQARLKGAATTAVCHSSHKSMFRVVLLREQMAYINTAMKLL</sequence>
<dbReference type="EMBL" id="BFAA01007457">
    <property type="protein sequence ID" value="GCB60136.1"/>
    <property type="molecule type" value="Genomic_DNA"/>
</dbReference>
<proteinExistence type="predicted"/>